<evidence type="ECO:0000313" key="2">
    <source>
        <dbReference type="EMBL" id="KAA1129128.1"/>
    </source>
</evidence>
<accession>A0A5B0RUQ2</accession>
<protein>
    <submittedName>
        <fullName evidence="2">Uncharacterized protein</fullName>
    </submittedName>
</protein>
<name>A0A5B0RUQ2_PUCGR</name>
<gene>
    <name evidence="2" type="ORF">PGTUg99_030737</name>
</gene>
<feature type="region of interest" description="Disordered" evidence="1">
    <location>
        <begin position="243"/>
        <end position="268"/>
    </location>
</feature>
<dbReference type="Proteomes" id="UP000325313">
    <property type="component" value="Unassembled WGS sequence"/>
</dbReference>
<proteinExistence type="predicted"/>
<evidence type="ECO:0000256" key="1">
    <source>
        <dbReference type="SAM" id="MobiDB-lite"/>
    </source>
</evidence>
<sequence length="743" mass="85467">MIELKTPRILVPVVAITPRNYLLKMSFLDSFWRYSLTKSFYIATSLATSLASAVVTFNSHLWEESPIEGPQFQELTVHDLTLALSAYPMTEVTPTELDLAWETSQAELNWMPPSGLPEAFYLPASSIPTPPSFQDSLHPEKTEALRKRKYCQERFQHFTPGCPPTITPCPPHNEGLSSSDMINLCPIGQNHFTYGRDVTDKKPPVDDDILNFQMLHSNFDPHKAAENFSLDSRSLTVSSTHVNEFPATNDQTPRNTPSEIQRQSTPKQQLKPKCSYVGYALSASQILQSLLGDNSLSFDNKIRGVKFPVGRRRRKIIHPTLPFTMISWPKGNEVTHNCKSVAVLSVSTRERQSIRLWNVLYNGLITWIYPLYEKVLARRNIPTSGHQALQVELLNWINKQIFEPEGSLPLIGTIKPPYPYWKQDFSDGSIGPVQIQLIKYFSVNSRINKSTKDVALYLLDHFQNQHETDYLQSIFTSQYPDRNTIKISMNPSFEQSMSLLSKLVMDEEIAQIQKPKTTIHLKCEVLSSSLSDFKLKVETKKIHRSYFRKYHPTLPIAVYFGKKKTGLQPYIRILEKSSNLPLLYPILHRSFKRLIKAVDKFHIRSLEYMERKPEDFVFSRKQLLAWILEEILMPKSGLPILGKVKVDGNFAPWSDLPSESSRSFGLVQVRLISYFFEIQSIQNLKDTACFILLKWYQDYHPNHFNQFYHSILTCNPFPSKFENDHIQNKNNEFEISAVGQCCM</sequence>
<comment type="caution">
    <text evidence="2">The sequence shown here is derived from an EMBL/GenBank/DDBJ whole genome shotgun (WGS) entry which is preliminary data.</text>
</comment>
<evidence type="ECO:0000313" key="3">
    <source>
        <dbReference type="Proteomes" id="UP000325313"/>
    </source>
</evidence>
<reference evidence="2 3" key="1">
    <citation type="submission" date="2019-05" db="EMBL/GenBank/DDBJ databases">
        <title>Emergence of the Ug99 lineage of the wheat stem rust pathogen through somatic hybridization.</title>
        <authorList>
            <person name="Li F."/>
            <person name="Upadhyaya N.M."/>
            <person name="Sperschneider J."/>
            <person name="Matny O."/>
            <person name="Nguyen-Phuc H."/>
            <person name="Mago R."/>
            <person name="Raley C."/>
            <person name="Miller M.E."/>
            <person name="Silverstein K.A.T."/>
            <person name="Henningsen E."/>
            <person name="Hirsch C.D."/>
            <person name="Visser B."/>
            <person name="Pretorius Z.A."/>
            <person name="Steffenson B.J."/>
            <person name="Schwessinger B."/>
            <person name="Dodds P.N."/>
            <person name="Figueroa M."/>
        </authorList>
    </citation>
    <scope>NUCLEOTIDE SEQUENCE [LARGE SCALE GENOMIC DNA]</scope>
    <source>
        <strain evidence="2 3">Ug99</strain>
    </source>
</reference>
<dbReference type="AlphaFoldDB" id="A0A5B0RUQ2"/>
<organism evidence="2 3">
    <name type="scientific">Puccinia graminis f. sp. tritici</name>
    <dbReference type="NCBI Taxonomy" id="56615"/>
    <lineage>
        <taxon>Eukaryota</taxon>
        <taxon>Fungi</taxon>
        <taxon>Dikarya</taxon>
        <taxon>Basidiomycota</taxon>
        <taxon>Pucciniomycotina</taxon>
        <taxon>Pucciniomycetes</taxon>
        <taxon>Pucciniales</taxon>
        <taxon>Pucciniaceae</taxon>
        <taxon>Puccinia</taxon>
    </lineage>
</organism>
<dbReference type="EMBL" id="VDEP01000138">
    <property type="protein sequence ID" value="KAA1129128.1"/>
    <property type="molecule type" value="Genomic_DNA"/>
</dbReference>